<name>A0A1G6K9U3_9FIRM</name>
<evidence type="ECO:0000313" key="10">
    <source>
        <dbReference type="Proteomes" id="UP000295758"/>
    </source>
</evidence>
<dbReference type="GO" id="GO:0006508">
    <property type="term" value="P:proteolysis"/>
    <property type="evidence" value="ECO:0007669"/>
    <property type="project" value="UniProtKB-KW"/>
</dbReference>
<evidence type="ECO:0000256" key="5">
    <source>
        <dbReference type="ARBA" id="ARBA00022833"/>
    </source>
</evidence>
<organism evidence="8 11">
    <name type="scientific">Halanaerobium congolense</name>
    <dbReference type="NCBI Taxonomy" id="54121"/>
    <lineage>
        <taxon>Bacteria</taxon>
        <taxon>Bacillati</taxon>
        <taxon>Bacillota</taxon>
        <taxon>Clostridia</taxon>
        <taxon>Halanaerobiales</taxon>
        <taxon>Halanaerobiaceae</taxon>
        <taxon>Halanaerobium</taxon>
    </lineage>
</organism>
<evidence type="ECO:0000313" key="8">
    <source>
        <dbReference type="EMBL" id="SDC27355.1"/>
    </source>
</evidence>
<protein>
    <submittedName>
        <fullName evidence="8">DNA repair protein RadC</fullName>
    </submittedName>
</protein>
<evidence type="ECO:0000313" key="11">
    <source>
        <dbReference type="Proteomes" id="UP000324896"/>
    </source>
</evidence>
<evidence type="ECO:0000256" key="3">
    <source>
        <dbReference type="ARBA" id="ARBA00022723"/>
    </source>
</evidence>
<dbReference type="GO" id="GO:0008237">
    <property type="term" value="F:metallopeptidase activity"/>
    <property type="evidence" value="ECO:0007669"/>
    <property type="project" value="UniProtKB-KW"/>
</dbReference>
<dbReference type="PROSITE" id="PS01302">
    <property type="entry name" value="UPF0758"/>
    <property type="match status" value="1"/>
</dbReference>
<feature type="domain" description="MPN" evidence="7">
    <location>
        <begin position="24"/>
        <end position="149"/>
    </location>
</feature>
<dbReference type="Gene3D" id="3.40.140.10">
    <property type="entry name" value="Cytidine Deaminase, domain 2"/>
    <property type="match status" value="1"/>
</dbReference>
<dbReference type="PANTHER" id="PTHR30471">
    <property type="entry name" value="DNA REPAIR PROTEIN RADC"/>
    <property type="match status" value="1"/>
</dbReference>
<dbReference type="Proteomes" id="UP000295758">
    <property type="component" value="Unassembled WGS sequence"/>
</dbReference>
<keyword evidence="6" id="KW-0482">Metalloprotease</keyword>
<evidence type="ECO:0000313" key="9">
    <source>
        <dbReference type="EMBL" id="TDS32422.1"/>
    </source>
</evidence>
<gene>
    <name evidence="9" type="ORF">BY453_10799</name>
    <name evidence="8" type="ORF">SAMN04488597_10427</name>
</gene>
<keyword evidence="2" id="KW-0645">Protease</keyword>
<dbReference type="EMBL" id="SOAA01000007">
    <property type="protein sequence ID" value="TDS32422.1"/>
    <property type="molecule type" value="Genomic_DNA"/>
</dbReference>
<dbReference type="EMBL" id="FMYT01000004">
    <property type="protein sequence ID" value="SDC27355.1"/>
    <property type="molecule type" value="Genomic_DNA"/>
</dbReference>
<reference evidence="8 11" key="1">
    <citation type="submission" date="2016-10" db="EMBL/GenBank/DDBJ databases">
        <authorList>
            <person name="Varghese N."/>
            <person name="Submissions S."/>
        </authorList>
    </citation>
    <scope>NUCLEOTIDE SEQUENCE [LARGE SCALE GENOMIC DNA]</scope>
    <source>
        <strain evidence="8 11">WG10</strain>
    </source>
</reference>
<evidence type="ECO:0000256" key="1">
    <source>
        <dbReference type="ARBA" id="ARBA00010243"/>
    </source>
</evidence>
<evidence type="ECO:0000256" key="6">
    <source>
        <dbReference type="ARBA" id="ARBA00023049"/>
    </source>
</evidence>
<dbReference type="InterPro" id="IPR025657">
    <property type="entry name" value="RadC_JAB"/>
</dbReference>
<dbReference type="AlphaFoldDB" id="A0A1G6K9U3"/>
<dbReference type="CDD" id="cd08071">
    <property type="entry name" value="MPN_DUF2466"/>
    <property type="match status" value="1"/>
</dbReference>
<comment type="similarity">
    <text evidence="1">Belongs to the UPF0758 family.</text>
</comment>
<evidence type="ECO:0000256" key="2">
    <source>
        <dbReference type="ARBA" id="ARBA00022670"/>
    </source>
</evidence>
<dbReference type="InterPro" id="IPR037518">
    <property type="entry name" value="MPN"/>
</dbReference>
<dbReference type="Pfam" id="PF04002">
    <property type="entry name" value="RadC"/>
    <property type="match status" value="1"/>
</dbReference>
<dbReference type="InterPro" id="IPR001405">
    <property type="entry name" value="UPF0758"/>
</dbReference>
<dbReference type="PROSITE" id="PS50249">
    <property type="entry name" value="MPN"/>
    <property type="match status" value="1"/>
</dbReference>
<evidence type="ECO:0000256" key="4">
    <source>
        <dbReference type="ARBA" id="ARBA00022801"/>
    </source>
</evidence>
<accession>A0A1G6K9U3</accession>
<reference evidence="9 10" key="2">
    <citation type="submission" date="2019-03" db="EMBL/GenBank/DDBJ databases">
        <title>Deep subsurface shale carbon reservoir microbial communities from Ohio and West Virginia, USA.</title>
        <authorList>
            <person name="Wrighton K."/>
        </authorList>
    </citation>
    <scope>NUCLEOTIDE SEQUENCE [LARGE SCALE GENOMIC DNA]</scope>
    <source>
        <strain evidence="9 10">UTICA-S4D12</strain>
    </source>
</reference>
<keyword evidence="3" id="KW-0479">Metal-binding</keyword>
<dbReference type="GO" id="GO:0046872">
    <property type="term" value="F:metal ion binding"/>
    <property type="evidence" value="ECO:0007669"/>
    <property type="project" value="UniProtKB-KW"/>
</dbReference>
<dbReference type="PANTHER" id="PTHR30471:SF3">
    <property type="entry name" value="UPF0758 PROTEIN YEES-RELATED"/>
    <property type="match status" value="1"/>
</dbReference>
<dbReference type="RefSeq" id="WP_089722898.1">
    <property type="nucleotide sequence ID" value="NZ_FMYT01000004.1"/>
</dbReference>
<dbReference type="Proteomes" id="UP000324896">
    <property type="component" value="Unassembled WGS sequence"/>
</dbReference>
<sequence>MVNIQKFSLRIVKESGGRYDIDKYVRNPFQARDLFVEVVELDRRAEEVFAIATLDVKNKVTGVFEVSTGTLTSSLVTPREVFKRAILQNAAGIVLAHNHPSGVADASSDDISITKKLQKAGKIMGINVVDHIIIGSRDNFISMQEENLMKD</sequence>
<dbReference type="InterPro" id="IPR020891">
    <property type="entry name" value="UPF0758_CS"/>
</dbReference>
<proteinExistence type="inferred from homology"/>
<evidence type="ECO:0000259" key="7">
    <source>
        <dbReference type="PROSITE" id="PS50249"/>
    </source>
</evidence>
<keyword evidence="5" id="KW-0862">Zinc</keyword>
<keyword evidence="4" id="KW-0378">Hydrolase</keyword>